<feature type="compositionally biased region" description="Low complexity" evidence="13">
    <location>
        <begin position="550"/>
        <end position="568"/>
    </location>
</feature>
<evidence type="ECO:0000256" key="9">
    <source>
        <dbReference type="ARBA" id="ARBA00023204"/>
    </source>
</evidence>
<organism evidence="15 16">
    <name type="scientific">Hydnomerulius pinastri MD-312</name>
    <dbReference type="NCBI Taxonomy" id="994086"/>
    <lineage>
        <taxon>Eukaryota</taxon>
        <taxon>Fungi</taxon>
        <taxon>Dikarya</taxon>
        <taxon>Basidiomycota</taxon>
        <taxon>Agaricomycotina</taxon>
        <taxon>Agaricomycetes</taxon>
        <taxon>Agaricomycetidae</taxon>
        <taxon>Boletales</taxon>
        <taxon>Boletales incertae sedis</taxon>
        <taxon>Leucogyrophana</taxon>
    </lineage>
</organism>
<dbReference type="SUPFAM" id="SSF56281">
    <property type="entry name" value="Metallo-hydrolase/oxidoreductase"/>
    <property type="match status" value="1"/>
</dbReference>
<dbReference type="Pfam" id="PF07522">
    <property type="entry name" value="DRMBL"/>
    <property type="match status" value="1"/>
</dbReference>
<evidence type="ECO:0000256" key="6">
    <source>
        <dbReference type="ARBA" id="ARBA00022801"/>
    </source>
</evidence>
<proteinExistence type="inferred from homology"/>
<evidence type="ECO:0000256" key="7">
    <source>
        <dbReference type="ARBA" id="ARBA00022839"/>
    </source>
</evidence>
<sequence>MPNGTPYHSFALPYPIRVDNFTSTIDDLPAPYNRPALHLLTHTHTDHIAGLASKSFAYRVVCSPDAKEMLLRHEVYAERSLHDHEYRADKKRTFGHLKIEPYVMPNGDKFYTGSRDLLHAVPLNTPTEFDISDDETVTITLIDANHCPGAVMFLIEGSRGSVLHTGDLRAEPWFLSSITRNPFLQPYLADSAEDLRVFVARREGTHAEATGLVRTLEAIYLDTACLLSPVVVPSKEHAVQGLVELVALFPSSTYFFINSWTWGYEDVLKGIARAFHCKIHFDRYKHSIYTHVSDPFLRAIGTRDASSTRFHACERFDRCSFVDVPPYDFGAKGATAPPSKDGMRVVYVNAATISCARWENYKATVKRQVLTGETVDSLLVPLSRHSPLPELMNLVSLFRPKRVIPNTLDPSVNGLDWGAMARMFAGCLSSSKPRSAFASVTAPPCPLTSHPSITTLPGPIGLSSRVDLGHILDTSEDEGVDSAYANLVGPGDAAEKWGEKGGKKGKVMVLKAWLGSGRGKVVTWTAFGGRDDEAESSEGKSQDTLQPIDGPSRAAGPSASARPPVASASAPIKVPRCYVADSDDSSDEDGSDEHARLAWKLFGVGEVDDTCKHWVSSPQSNPQDQPSAAEIDSGTLPTPIASPVLRARLLKEKGKWKECAIDDAQSLIQDPLLTSTKQRIGRTTTEPAVPPLTDYFSPFPASSPLSCAPSFASACTSPFASFDHVRFHSRTPDASPERQMQEGEGSGSQPFACLDNMVLKDDLLGTPSQGNIIPQSQGRSQNQSQQIPRPQRRKRSPSRDGGDGEVLSEVENFQEAPVPKRARADRESSDVRLGGGADEEPEASKNTLRDLSRTVIDRNPSRLDLSPNAGGLAPPVSPPRFLSTTPTIPRIMDSRDIVVPPVSRANELKAQVPEENNPSIISPRVLGPAPTIPFPVRKRLDRDTSSFKTGKTTSMREIPHPSPSRLVKTLASTSTSALLRPVALAPLLESTASVSTVITTTTAPQLDSRDTTASITRLPVSPRTAERRAQRAERRLITEKLRLARPDLVDSTKLSRQSSNKETERLKRDTISMTAMTPSEVGSSSASFAGSSSSRFEGGASKSSSSRLTGEDAKVNWERSRKLAEDVREAIKSGRRVSDVLPRLECLRR</sequence>
<keyword evidence="8" id="KW-0233">DNA recombination</keyword>
<feature type="compositionally biased region" description="Basic and acidic residues" evidence="13">
    <location>
        <begin position="847"/>
        <end position="861"/>
    </location>
</feature>
<evidence type="ECO:0000256" key="13">
    <source>
        <dbReference type="SAM" id="MobiDB-lite"/>
    </source>
</evidence>
<dbReference type="GO" id="GO:0006310">
    <property type="term" value="P:DNA recombination"/>
    <property type="evidence" value="ECO:0007669"/>
    <property type="project" value="UniProtKB-KW"/>
</dbReference>
<dbReference type="OrthoDB" id="5561659at2759"/>
<dbReference type="PANTHER" id="PTHR23240:SF8">
    <property type="entry name" value="PROTEIN ARTEMIS"/>
    <property type="match status" value="1"/>
</dbReference>
<evidence type="ECO:0000256" key="10">
    <source>
        <dbReference type="ARBA" id="ARBA00023242"/>
    </source>
</evidence>
<evidence type="ECO:0000313" key="16">
    <source>
        <dbReference type="Proteomes" id="UP000053820"/>
    </source>
</evidence>
<keyword evidence="4" id="KW-0255">Endonuclease</keyword>
<dbReference type="GO" id="GO:0000723">
    <property type="term" value="P:telomere maintenance"/>
    <property type="evidence" value="ECO:0007669"/>
    <property type="project" value="TreeGrafter"/>
</dbReference>
<dbReference type="InterPro" id="IPR011084">
    <property type="entry name" value="DRMBL"/>
</dbReference>
<keyword evidence="16" id="KW-1185">Reference proteome</keyword>
<evidence type="ECO:0000259" key="14">
    <source>
        <dbReference type="Pfam" id="PF07522"/>
    </source>
</evidence>
<feature type="domain" description="DNA repair metallo-beta-lactamase" evidence="14">
    <location>
        <begin position="302"/>
        <end position="407"/>
    </location>
</feature>
<feature type="compositionally biased region" description="Basic and acidic residues" evidence="13">
    <location>
        <begin position="1059"/>
        <end position="1070"/>
    </location>
</feature>
<keyword evidence="7" id="KW-0269">Exonuclease</keyword>
<dbReference type="GO" id="GO:0035312">
    <property type="term" value="F:5'-3' DNA exonuclease activity"/>
    <property type="evidence" value="ECO:0007669"/>
    <property type="project" value="TreeGrafter"/>
</dbReference>
<keyword evidence="3" id="KW-0540">Nuclease</keyword>
<name>A0A0C9V309_9AGAM</name>
<dbReference type="HOGENOM" id="CLU_008345_0_0_1"/>
<evidence type="ECO:0000256" key="11">
    <source>
        <dbReference type="ARBA" id="ARBA00039759"/>
    </source>
</evidence>
<feature type="compositionally biased region" description="Low complexity" evidence="13">
    <location>
        <begin position="775"/>
        <end position="789"/>
    </location>
</feature>
<dbReference type="EMBL" id="KN839883">
    <property type="protein sequence ID" value="KIJ59654.1"/>
    <property type="molecule type" value="Genomic_DNA"/>
</dbReference>
<evidence type="ECO:0000256" key="2">
    <source>
        <dbReference type="ARBA" id="ARBA00010304"/>
    </source>
</evidence>
<keyword evidence="10" id="KW-0539">Nucleus</keyword>
<gene>
    <name evidence="15" type="ORF">HYDPIDRAFT_140447</name>
</gene>
<feature type="compositionally biased region" description="Low complexity" evidence="13">
    <location>
        <begin position="1079"/>
        <end position="1107"/>
    </location>
</feature>
<keyword evidence="9" id="KW-0234">DNA repair</keyword>
<evidence type="ECO:0000256" key="1">
    <source>
        <dbReference type="ARBA" id="ARBA00004123"/>
    </source>
</evidence>
<feature type="region of interest" description="Disordered" evidence="13">
    <location>
        <begin position="614"/>
        <end position="636"/>
    </location>
</feature>
<evidence type="ECO:0000256" key="8">
    <source>
        <dbReference type="ARBA" id="ARBA00023172"/>
    </source>
</evidence>
<reference evidence="15 16" key="1">
    <citation type="submission" date="2014-04" db="EMBL/GenBank/DDBJ databases">
        <title>Evolutionary Origins and Diversification of the Mycorrhizal Mutualists.</title>
        <authorList>
            <consortium name="DOE Joint Genome Institute"/>
            <consortium name="Mycorrhizal Genomics Consortium"/>
            <person name="Kohler A."/>
            <person name="Kuo A."/>
            <person name="Nagy L.G."/>
            <person name="Floudas D."/>
            <person name="Copeland A."/>
            <person name="Barry K.W."/>
            <person name="Cichocki N."/>
            <person name="Veneault-Fourrey C."/>
            <person name="LaButti K."/>
            <person name="Lindquist E.A."/>
            <person name="Lipzen A."/>
            <person name="Lundell T."/>
            <person name="Morin E."/>
            <person name="Murat C."/>
            <person name="Riley R."/>
            <person name="Ohm R."/>
            <person name="Sun H."/>
            <person name="Tunlid A."/>
            <person name="Henrissat B."/>
            <person name="Grigoriev I.V."/>
            <person name="Hibbett D.S."/>
            <person name="Martin F."/>
        </authorList>
    </citation>
    <scope>NUCLEOTIDE SEQUENCE [LARGE SCALE GENOMIC DNA]</scope>
    <source>
        <strain evidence="15 16">MD-312</strain>
    </source>
</reference>
<evidence type="ECO:0000256" key="5">
    <source>
        <dbReference type="ARBA" id="ARBA00022763"/>
    </source>
</evidence>
<dbReference type="GO" id="GO:0005634">
    <property type="term" value="C:nucleus"/>
    <property type="evidence" value="ECO:0007669"/>
    <property type="project" value="UniProtKB-SubCell"/>
</dbReference>
<comment type="subcellular location">
    <subcellularLocation>
        <location evidence="1">Nucleus</location>
    </subcellularLocation>
</comment>
<evidence type="ECO:0000256" key="4">
    <source>
        <dbReference type="ARBA" id="ARBA00022759"/>
    </source>
</evidence>
<dbReference type="Proteomes" id="UP000053820">
    <property type="component" value="Unassembled WGS sequence"/>
</dbReference>
<dbReference type="PANTHER" id="PTHR23240">
    <property type="entry name" value="DNA CROSS-LINK REPAIR PROTEIN PSO2/SNM1-RELATED"/>
    <property type="match status" value="1"/>
</dbReference>
<dbReference type="Gene3D" id="3.60.15.10">
    <property type="entry name" value="Ribonuclease Z/Hydroxyacylglutathione hydrolase-like"/>
    <property type="match status" value="1"/>
</dbReference>
<feature type="compositionally biased region" description="Low complexity" evidence="13">
    <location>
        <begin position="616"/>
        <end position="627"/>
    </location>
</feature>
<feature type="region of interest" description="Disordered" evidence="13">
    <location>
        <begin position="729"/>
        <end position="880"/>
    </location>
</feature>
<dbReference type="GO" id="GO:0036297">
    <property type="term" value="P:interstrand cross-link repair"/>
    <property type="evidence" value="ECO:0007669"/>
    <property type="project" value="TreeGrafter"/>
</dbReference>
<evidence type="ECO:0000313" key="15">
    <source>
        <dbReference type="EMBL" id="KIJ59654.1"/>
    </source>
</evidence>
<evidence type="ECO:0000256" key="3">
    <source>
        <dbReference type="ARBA" id="ARBA00022722"/>
    </source>
</evidence>
<evidence type="ECO:0000256" key="12">
    <source>
        <dbReference type="ARBA" id="ARBA00042677"/>
    </source>
</evidence>
<feature type="compositionally biased region" description="Basic and acidic residues" evidence="13">
    <location>
        <begin position="1109"/>
        <end position="1121"/>
    </location>
</feature>
<feature type="region of interest" description="Disordered" evidence="13">
    <location>
        <begin position="1050"/>
        <end position="1121"/>
    </location>
</feature>
<protein>
    <recommendedName>
        <fullName evidence="11">Protein artemis</fullName>
    </recommendedName>
    <alternativeName>
        <fullName evidence="12">DNA cross-link repair 1C protein</fullName>
    </alternativeName>
</protein>
<dbReference type="GO" id="GO:0006303">
    <property type="term" value="P:double-strand break repair via nonhomologous end joining"/>
    <property type="evidence" value="ECO:0007669"/>
    <property type="project" value="TreeGrafter"/>
</dbReference>
<keyword evidence="5" id="KW-0227">DNA damage</keyword>
<dbReference type="GO" id="GO:0003684">
    <property type="term" value="F:damaged DNA binding"/>
    <property type="evidence" value="ECO:0007669"/>
    <property type="project" value="TreeGrafter"/>
</dbReference>
<feature type="region of interest" description="Disordered" evidence="13">
    <location>
        <begin position="530"/>
        <end position="568"/>
    </location>
</feature>
<dbReference type="GO" id="GO:0004519">
    <property type="term" value="F:endonuclease activity"/>
    <property type="evidence" value="ECO:0007669"/>
    <property type="project" value="UniProtKB-KW"/>
</dbReference>
<keyword evidence="6" id="KW-0378">Hydrolase</keyword>
<dbReference type="InterPro" id="IPR036866">
    <property type="entry name" value="RibonucZ/Hydroxyglut_hydro"/>
</dbReference>
<accession>A0A0C9V309</accession>
<dbReference type="AlphaFoldDB" id="A0A0C9V309"/>
<dbReference type="Gene3D" id="3.40.50.12650">
    <property type="match status" value="1"/>
</dbReference>
<comment type="similarity">
    <text evidence="2">Belongs to the DNA repair metallo-beta-lactamase (DRMBL) family.</text>
</comment>